<dbReference type="InterPro" id="IPR005149">
    <property type="entry name" value="Tscrpt_reg_PadR_N"/>
</dbReference>
<dbReference type="SUPFAM" id="SSF46785">
    <property type="entry name" value="Winged helix' DNA-binding domain"/>
    <property type="match status" value="1"/>
</dbReference>
<dbReference type="EMBL" id="AEJB01000681">
    <property type="protein sequence ID" value="ELP61508.1"/>
    <property type="molecule type" value="Genomic_DNA"/>
</dbReference>
<evidence type="ECO:0000313" key="3">
    <source>
        <dbReference type="Proteomes" id="UP000010931"/>
    </source>
</evidence>
<sequence length="91" mass="10243">MLLNVKPDAPAWGLSICRDADLGPGTVYPILDRLLERGWLRSWNEEEAHPGRPARRFYEFTNVGRAQALEALEVRNARRARFGLRPTGGVA</sequence>
<proteinExistence type="predicted"/>
<organism evidence="2 3">
    <name type="scientific">Streptomyces turgidiscabies (strain Car8)</name>
    <dbReference type="NCBI Taxonomy" id="698760"/>
    <lineage>
        <taxon>Bacteria</taxon>
        <taxon>Bacillati</taxon>
        <taxon>Actinomycetota</taxon>
        <taxon>Actinomycetes</taxon>
        <taxon>Kitasatosporales</taxon>
        <taxon>Streptomycetaceae</taxon>
        <taxon>Streptomyces</taxon>
    </lineage>
</organism>
<keyword evidence="3" id="KW-1185">Reference proteome</keyword>
<feature type="domain" description="Transcription regulator PadR N-terminal" evidence="1">
    <location>
        <begin position="21"/>
        <end position="67"/>
    </location>
</feature>
<dbReference type="STRING" id="85558.T45_00360"/>
<protein>
    <submittedName>
        <fullName evidence="2">Transcriptional regulator, PadR family</fullName>
    </submittedName>
</protein>
<name>L7EPW2_STRT8</name>
<dbReference type="InterPro" id="IPR036390">
    <property type="entry name" value="WH_DNA-bd_sf"/>
</dbReference>
<gene>
    <name evidence="2" type="ORF">STRTUCAR8_03683</name>
</gene>
<accession>L7EPW2</accession>
<dbReference type="AlphaFoldDB" id="L7EPW2"/>
<dbReference type="InterPro" id="IPR036388">
    <property type="entry name" value="WH-like_DNA-bd_sf"/>
</dbReference>
<evidence type="ECO:0000313" key="2">
    <source>
        <dbReference type="EMBL" id="ELP61508.1"/>
    </source>
</evidence>
<comment type="caution">
    <text evidence="2">The sequence shown here is derived from an EMBL/GenBank/DDBJ whole genome shotgun (WGS) entry which is preliminary data.</text>
</comment>
<reference evidence="2 3" key="1">
    <citation type="journal article" date="2011" name="Plasmid">
        <title>Streptomyces turgidiscabies Car8 contains a modular pathogenicity island that shares virulence genes with other actinobacterial plant pathogens.</title>
        <authorList>
            <person name="Huguet-Tapia J.C."/>
            <person name="Badger J.H."/>
            <person name="Loria R."/>
            <person name="Pettis G.S."/>
        </authorList>
    </citation>
    <scope>NUCLEOTIDE SEQUENCE [LARGE SCALE GENOMIC DNA]</scope>
    <source>
        <strain evidence="2 3">Car8</strain>
    </source>
</reference>
<dbReference type="Gene3D" id="1.10.10.10">
    <property type="entry name" value="Winged helix-like DNA-binding domain superfamily/Winged helix DNA-binding domain"/>
    <property type="match status" value="1"/>
</dbReference>
<evidence type="ECO:0000259" key="1">
    <source>
        <dbReference type="Pfam" id="PF03551"/>
    </source>
</evidence>
<dbReference type="Pfam" id="PF03551">
    <property type="entry name" value="PadR"/>
    <property type="match status" value="1"/>
</dbReference>
<dbReference type="Proteomes" id="UP000010931">
    <property type="component" value="Unassembled WGS sequence"/>
</dbReference>